<gene>
    <name evidence="2" type="ORF">BJX68DRAFT_168602</name>
</gene>
<organism evidence="2 3">
    <name type="scientific">Aspergillus pseudodeflectus</name>
    <dbReference type="NCBI Taxonomy" id="176178"/>
    <lineage>
        <taxon>Eukaryota</taxon>
        <taxon>Fungi</taxon>
        <taxon>Dikarya</taxon>
        <taxon>Ascomycota</taxon>
        <taxon>Pezizomycotina</taxon>
        <taxon>Eurotiomycetes</taxon>
        <taxon>Eurotiomycetidae</taxon>
        <taxon>Eurotiales</taxon>
        <taxon>Aspergillaceae</taxon>
        <taxon>Aspergillus</taxon>
        <taxon>Aspergillus subgen. Nidulantes</taxon>
    </lineage>
</organism>
<name>A0ABR4JPL0_9EURO</name>
<dbReference type="Proteomes" id="UP001610444">
    <property type="component" value="Unassembled WGS sequence"/>
</dbReference>
<evidence type="ECO:0000313" key="2">
    <source>
        <dbReference type="EMBL" id="KAL2841955.1"/>
    </source>
</evidence>
<reference evidence="2 3" key="1">
    <citation type="submission" date="2024-07" db="EMBL/GenBank/DDBJ databases">
        <title>Section-level genome sequencing and comparative genomics of Aspergillus sections Usti and Cavernicolus.</title>
        <authorList>
            <consortium name="Lawrence Berkeley National Laboratory"/>
            <person name="Nybo J.L."/>
            <person name="Vesth T.C."/>
            <person name="Theobald S."/>
            <person name="Frisvad J.C."/>
            <person name="Larsen T.O."/>
            <person name="Kjaerboelling I."/>
            <person name="Rothschild-Mancinelli K."/>
            <person name="Lyhne E.K."/>
            <person name="Kogle M.E."/>
            <person name="Barry K."/>
            <person name="Clum A."/>
            <person name="Na H."/>
            <person name="Ledsgaard L."/>
            <person name="Lin J."/>
            <person name="Lipzen A."/>
            <person name="Kuo A."/>
            <person name="Riley R."/>
            <person name="Mondo S."/>
            <person name="LaButti K."/>
            <person name="Haridas S."/>
            <person name="Pangalinan J."/>
            <person name="Salamov A.A."/>
            <person name="Simmons B.A."/>
            <person name="Magnuson J.K."/>
            <person name="Chen J."/>
            <person name="Drula E."/>
            <person name="Henrissat B."/>
            <person name="Wiebenga A."/>
            <person name="Lubbers R.J."/>
            <person name="Gomes A.C."/>
            <person name="Macurrencykelacurrency M.R."/>
            <person name="Stajich J."/>
            <person name="Grigoriev I.V."/>
            <person name="Mortensen U.H."/>
            <person name="De vries R.P."/>
            <person name="Baker S.E."/>
            <person name="Andersen M.R."/>
        </authorList>
    </citation>
    <scope>NUCLEOTIDE SEQUENCE [LARGE SCALE GENOMIC DNA]</scope>
    <source>
        <strain evidence="2 3">CBS 756.74</strain>
    </source>
</reference>
<dbReference type="RefSeq" id="XP_070894823.1">
    <property type="nucleotide sequence ID" value="XM_071037013.1"/>
</dbReference>
<dbReference type="EMBL" id="JBFXLR010000054">
    <property type="protein sequence ID" value="KAL2841955.1"/>
    <property type="molecule type" value="Genomic_DNA"/>
</dbReference>
<protein>
    <submittedName>
        <fullName evidence="2">Uncharacterized protein</fullName>
    </submittedName>
</protein>
<evidence type="ECO:0000256" key="1">
    <source>
        <dbReference type="SAM" id="MobiDB-lite"/>
    </source>
</evidence>
<keyword evidence="3" id="KW-1185">Reference proteome</keyword>
<comment type="caution">
    <text evidence="2">The sequence shown here is derived from an EMBL/GenBank/DDBJ whole genome shotgun (WGS) entry which is preliminary data.</text>
</comment>
<accession>A0ABR4JPL0</accession>
<dbReference type="GeneID" id="98152177"/>
<feature type="region of interest" description="Disordered" evidence="1">
    <location>
        <begin position="55"/>
        <end position="79"/>
    </location>
</feature>
<proteinExistence type="predicted"/>
<sequence>MAALIARPVRALPARGRNNYYCRPRSNGSPSMIANTRILAVVTPIHPSLTFEQSQGSMMEKAHDSSASVCATGREAVQP</sequence>
<evidence type="ECO:0000313" key="3">
    <source>
        <dbReference type="Proteomes" id="UP001610444"/>
    </source>
</evidence>